<comment type="caution">
    <text evidence="1">The sequence shown here is derived from an EMBL/GenBank/DDBJ whole genome shotgun (WGS) entry which is preliminary data.</text>
</comment>
<dbReference type="AlphaFoldDB" id="A0A7Y8Y1K2"/>
<name>A0A7Y8Y1K2_9FLAO</name>
<keyword evidence="2" id="KW-1185">Reference proteome</keyword>
<sequence>MTAKNILVLLAVLCFASCDQSDGNDRTPVEYRLLAGANTVSSISFTGANGQPASVSASNLSDNWTQKIWVVKPFTAAVTVELNNQTDEDQEYVLQVYRKNGPIGTVIDTVPAMSVETGTVSASVAN</sequence>
<evidence type="ECO:0000313" key="1">
    <source>
        <dbReference type="EMBL" id="NYA70797.1"/>
    </source>
</evidence>
<accession>A0A7Y8Y1K2</accession>
<dbReference type="RefSeq" id="WP_176005621.1">
    <property type="nucleotide sequence ID" value="NZ_JABWMI010000010.1"/>
</dbReference>
<organism evidence="1 2">
    <name type="scientific">Flavobacterium agri</name>
    <dbReference type="NCBI Taxonomy" id="2743471"/>
    <lineage>
        <taxon>Bacteria</taxon>
        <taxon>Pseudomonadati</taxon>
        <taxon>Bacteroidota</taxon>
        <taxon>Flavobacteriia</taxon>
        <taxon>Flavobacteriales</taxon>
        <taxon>Flavobacteriaceae</taxon>
        <taxon>Flavobacterium</taxon>
    </lineage>
</organism>
<evidence type="ECO:0000313" key="2">
    <source>
        <dbReference type="Proteomes" id="UP000535020"/>
    </source>
</evidence>
<reference evidence="1 2" key="1">
    <citation type="submission" date="2020-07" db="EMBL/GenBank/DDBJ databases">
        <authorList>
            <person name="Sun Q."/>
        </authorList>
    </citation>
    <scope>NUCLEOTIDE SEQUENCE [LARGE SCALE GENOMIC DNA]</scope>
    <source>
        <strain evidence="1 2">MAH-1</strain>
    </source>
</reference>
<proteinExistence type="predicted"/>
<protein>
    <submittedName>
        <fullName evidence="1">Uncharacterized protein</fullName>
    </submittedName>
</protein>
<gene>
    <name evidence="1" type="ORF">HZF10_07705</name>
</gene>
<dbReference type="EMBL" id="JACBJI010000003">
    <property type="protein sequence ID" value="NYA70797.1"/>
    <property type="molecule type" value="Genomic_DNA"/>
</dbReference>
<dbReference type="Proteomes" id="UP000535020">
    <property type="component" value="Unassembled WGS sequence"/>
</dbReference>